<gene>
    <name evidence="2" type="ORF">DARMORV10_C07P07900.1</name>
</gene>
<organism evidence="2">
    <name type="scientific">Brassica napus</name>
    <name type="common">Rape</name>
    <dbReference type="NCBI Taxonomy" id="3708"/>
    <lineage>
        <taxon>Eukaryota</taxon>
        <taxon>Viridiplantae</taxon>
        <taxon>Streptophyta</taxon>
        <taxon>Embryophyta</taxon>
        <taxon>Tracheophyta</taxon>
        <taxon>Spermatophyta</taxon>
        <taxon>Magnoliopsida</taxon>
        <taxon>eudicotyledons</taxon>
        <taxon>Gunneridae</taxon>
        <taxon>Pentapetalae</taxon>
        <taxon>rosids</taxon>
        <taxon>malvids</taxon>
        <taxon>Brassicales</taxon>
        <taxon>Brassicaceae</taxon>
        <taxon>Brassiceae</taxon>
        <taxon>Brassica</taxon>
    </lineage>
</organism>
<dbReference type="Proteomes" id="UP001295469">
    <property type="component" value="Chromosome C07"/>
</dbReference>
<dbReference type="AlphaFoldDB" id="A0A816LRM7"/>
<feature type="region of interest" description="Disordered" evidence="1">
    <location>
        <begin position="102"/>
        <end position="127"/>
    </location>
</feature>
<evidence type="ECO:0000313" key="2">
    <source>
        <dbReference type="EMBL" id="CAF1955947.1"/>
    </source>
</evidence>
<sequence length="127" mass="13913">MCVNLLRGGVSTGIKSPRFSSTVEVGLLRFCEVLMWVDVNKGSCSLNKTSCLDYLSQHSAPRILQEIYSMCQYSHRPLSCNRERKTCWSPVEIDVCASSKGCGDLTDEGNKTTSNTDVAQKANRAAG</sequence>
<name>A0A816LRM7_BRANA</name>
<reference evidence="2" key="1">
    <citation type="submission" date="2021-01" db="EMBL/GenBank/DDBJ databases">
        <authorList>
            <consortium name="Genoscope - CEA"/>
            <person name="William W."/>
        </authorList>
    </citation>
    <scope>NUCLEOTIDE SEQUENCE</scope>
</reference>
<proteinExistence type="predicted"/>
<evidence type="ECO:0000256" key="1">
    <source>
        <dbReference type="SAM" id="MobiDB-lite"/>
    </source>
</evidence>
<accession>A0A816LRM7</accession>
<dbReference type="EMBL" id="HG994371">
    <property type="protein sequence ID" value="CAF1955947.1"/>
    <property type="molecule type" value="Genomic_DNA"/>
</dbReference>
<protein>
    <submittedName>
        <fullName evidence="2">(rape) hypothetical protein</fullName>
    </submittedName>
</protein>